<feature type="transmembrane region" description="Helical" evidence="7">
    <location>
        <begin position="112"/>
        <end position="135"/>
    </location>
</feature>
<keyword evidence="2" id="KW-1003">Cell membrane</keyword>
<organism evidence="8 9">
    <name type="scientific">Aestuariibaculum suncheonense</name>
    <dbReference type="NCBI Taxonomy" id="1028745"/>
    <lineage>
        <taxon>Bacteria</taxon>
        <taxon>Pseudomonadati</taxon>
        <taxon>Bacteroidota</taxon>
        <taxon>Flavobacteriia</taxon>
        <taxon>Flavobacteriales</taxon>
        <taxon>Flavobacteriaceae</taxon>
    </lineage>
</organism>
<dbReference type="AlphaFoldDB" id="A0A8J6QG32"/>
<evidence type="ECO:0000313" key="9">
    <source>
        <dbReference type="Proteomes" id="UP000602057"/>
    </source>
</evidence>
<comment type="similarity">
    <text evidence="1">Belongs to the Lgt family.</text>
</comment>
<feature type="transmembrane region" description="Helical" evidence="7">
    <location>
        <begin position="81"/>
        <end position="100"/>
    </location>
</feature>
<keyword evidence="5 7" id="KW-1133">Transmembrane helix</keyword>
<dbReference type="EMBL" id="JACVXC010000003">
    <property type="protein sequence ID" value="MBD0835467.1"/>
    <property type="molecule type" value="Genomic_DNA"/>
</dbReference>
<keyword evidence="4 7" id="KW-0812">Transmembrane</keyword>
<evidence type="ECO:0000256" key="3">
    <source>
        <dbReference type="ARBA" id="ARBA00022679"/>
    </source>
</evidence>
<feature type="transmembrane region" description="Helical" evidence="7">
    <location>
        <begin position="41"/>
        <end position="61"/>
    </location>
</feature>
<feature type="transmembrane region" description="Helical" evidence="7">
    <location>
        <begin position="12"/>
        <end position="29"/>
    </location>
</feature>
<feature type="transmembrane region" description="Helical" evidence="7">
    <location>
        <begin position="277"/>
        <end position="295"/>
    </location>
</feature>
<keyword evidence="6 7" id="KW-0472">Membrane</keyword>
<evidence type="ECO:0000256" key="2">
    <source>
        <dbReference type="ARBA" id="ARBA00022475"/>
    </source>
</evidence>
<feature type="transmembrane region" description="Helical" evidence="7">
    <location>
        <begin position="173"/>
        <end position="189"/>
    </location>
</feature>
<dbReference type="Proteomes" id="UP000602057">
    <property type="component" value="Unassembled WGS sequence"/>
</dbReference>
<proteinExistence type="inferred from homology"/>
<dbReference type="PANTHER" id="PTHR30589">
    <property type="entry name" value="PROLIPOPROTEIN DIACYLGLYCERYL TRANSFERASE"/>
    <property type="match status" value="1"/>
</dbReference>
<evidence type="ECO:0000256" key="4">
    <source>
        <dbReference type="ARBA" id="ARBA00022692"/>
    </source>
</evidence>
<sequence length="595" mass="68140">MDLSIEHPRFYFKLFYLLAFLFIYIMVIYKSLKRGYHLRSVLLMLTTISLFTVLGSRLFTIPVEDWLTVIQSEATVFNNRSSVGGLLFGLLGLVISQRVFGFNRPMLDLYAWIGPIALGIIKLGCLFNGCCYGVPTQAVWGVRYPVGTHAHFNQWSASVVQSDMAMSLPVHPVQLYETLALFLIGYLVYKTHKHWHKNFSAILSALVLFFVMRFGIEFLRDAEGSQFNTVYIMGLRGYQWSMLCYGVLAAIALVIYDRYLKIELVKGRQNSPFLHADFLYILLISLCLYTFRNVFSTYESMVVWIKFFPAIGLSAYYLYSDKRLKPYRWLTTMVLLTPFYVLAQTIPNEKPVVKQYHRIDVGGSFGDFSNEVRYNPQSGECGTTYDTEYFKQTYSIVGGGYSFITEKEKSKLTYGANVSAGSIKSSNLTLHVDESDFVFAVNPYFKVDSKWLGGGVGFQLGNLRMNKDEVIDESNIKDAQKTYVFLPEFYARVGPRKYVDLDYNYGFLYPSAFPTLYSRASIGTGFGISDDYSLRYGYISNLDTGYISAEALITKQFGINIMYIFEEDYYLPVDEKTSGKLVFSLNYRFGHKTRN</sequence>
<comment type="caution">
    <text evidence="8">The sequence shown here is derived from an EMBL/GenBank/DDBJ whole genome shotgun (WGS) entry which is preliminary data.</text>
</comment>
<feature type="transmembrane region" description="Helical" evidence="7">
    <location>
        <begin position="326"/>
        <end position="343"/>
    </location>
</feature>
<feature type="transmembrane region" description="Helical" evidence="7">
    <location>
        <begin position="301"/>
        <end position="319"/>
    </location>
</feature>
<protein>
    <submittedName>
        <fullName evidence="8">Prolipoprotein diacylglyceryl transferase</fullName>
    </submittedName>
</protein>
<reference evidence="8" key="1">
    <citation type="journal article" date="2013" name="Int. J. Syst. Evol. Microbiol.">
        <title>Aestuariibaculum suncheonense gen. nov., sp. nov., a marine bacterium of the family Flavobacteriaceae isolated from a tidal flat and emended descriptions of the genera Gaetbulibacter and Tamlana.</title>
        <authorList>
            <person name="Jeong S.H."/>
            <person name="Park M.S."/>
            <person name="Jin H.M."/>
            <person name="Lee K."/>
            <person name="Park W."/>
            <person name="Jeon C.O."/>
        </authorList>
    </citation>
    <scope>NUCLEOTIDE SEQUENCE</scope>
    <source>
        <strain evidence="8">SC17</strain>
    </source>
</reference>
<dbReference type="GO" id="GO:0008961">
    <property type="term" value="F:phosphatidylglycerol-prolipoprotein diacylglyceryl transferase activity"/>
    <property type="evidence" value="ECO:0007669"/>
    <property type="project" value="InterPro"/>
</dbReference>
<dbReference type="PANTHER" id="PTHR30589:SF0">
    <property type="entry name" value="PHOSPHATIDYLGLYCEROL--PROLIPOPROTEIN DIACYLGLYCERYL TRANSFERASE"/>
    <property type="match status" value="1"/>
</dbReference>
<keyword evidence="9" id="KW-1185">Reference proteome</keyword>
<dbReference type="InterPro" id="IPR001640">
    <property type="entry name" value="Lgt"/>
</dbReference>
<dbReference type="GO" id="GO:0005886">
    <property type="term" value="C:plasma membrane"/>
    <property type="evidence" value="ECO:0007669"/>
    <property type="project" value="InterPro"/>
</dbReference>
<feature type="transmembrane region" description="Helical" evidence="7">
    <location>
        <begin position="201"/>
        <end position="218"/>
    </location>
</feature>
<accession>A0A8J6QG32</accession>
<evidence type="ECO:0000256" key="6">
    <source>
        <dbReference type="ARBA" id="ARBA00023136"/>
    </source>
</evidence>
<feature type="transmembrane region" description="Helical" evidence="7">
    <location>
        <begin position="238"/>
        <end position="256"/>
    </location>
</feature>
<dbReference type="Pfam" id="PF01790">
    <property type="entry name" value="LGT"/>
    <property type="match status" value="1"/>
</dbReference>
<evidence type="ECO:0000256" key="1">
    <source>
        <dbReference type="ARBA" id="ARBA00007150"/>
    </source>
</evidence>
<evidence type="ECO:0000256" key="5">
    <source>
        <dbReference type="ARBA" id="ARBA00022989"/>
    </source>
</evidence>
<evidence type="ECO:0000313" key="8">
    <source>
        <dbReference type="EMBL" id="MBD0835467.1"/>
    </source>
</evidence>
<evidence type="ECO:0000256" key="7">
    <source>
        <dbReference type="SAM" id="Phobius"/>
    </source>
</evidence>
<keyword evidence="3 8" id="KW-0808">Transferase</keyword>
<reference evidence="8" key="2">
    <citation type="submission" date="2020-09" db="EMBL/GenBank/DDBJ databases">
        <authorList>
            <person name="Wu Z."/>
        </authorList>
    </citation>
    <scope>NUCLEOTIDE SEQUENCE</scope>
    <source>
        <strain evidence="8">SC17</strain>
    </source>
</reference>
<dbReference type="RefSeq" id="WP_188215964.1">
    <property type="nucleotide sequence ID" value="NZ_BAABGH010000005.1"/>
</dbReference>
<gene>
    <name evidence="8" type="ORF">ICJ84_08475</name>
</gene>
<dbReference type="GO" id="GO:0042158">
    <property type="term" value="P:lipoprotein biosynthetic process"/>
    <property type="evidence" value="ECO:0007669"/>
    <property type="project" value="InterPro"/>
</dbReference>
<name>A0A8J6QG32_9FLAO</name>